<dbReference type="Proteomes" id="UP000002010">
    <property type="component" value="Chromosome"/>
</dbReference>
<dbReference type="AlphaFoldDB" id="C1D8U1"/>
<feature type="region of interest" description="Disordered" evidence="1">
    <location>
        <begin position="1"/>
        <end position="38"/>
    </location>
</feature>
<proteinExistence type="predicted"/>
<gene>
    <name evidence="2" type="ordered locus">LHK_01897</name>
</gene>
<sequence>MRMTSRRPKTKKEAERISASFSSAAGCAQAGRRISKRP</sequence>
<dbReference type="PROSITE" id="PS51257">
    <property type="entry name" value="PROKAR_LIPOPROTEIN"/>
    <property type="match status" value="1"/>
</dbReference>
<keyword evidence="3" id="KW-1185">Reference proteome</keyword>
<name>C1D8U1_LARHH</name>
<evidence type="ECO:0000313" key="2">
    <source>
        <dbReference type="EMBL" id="ACO74881.1"/>
    </source>
</evidence>
<protein>
    <submittedName>
        <fullName evidence="2">Uncharacterized protein</fullName>
    </submittedName>
</protein>
<organism evidence="2 3">
    <name type="scientific">Laribacter hongkongensis (strain HLHK9)</name>
    <dbReference type="NCBI Taxonomy" id="557598"/>
    <lineage>
        <taxon>Bacteria</taxon>
        <taxon>Pseudomonadati</taxon>
        <taxon>Pseudomonadota</taxon>
        <taxon>Betaproteobacteria</taxon>
        <taxon>Neisseriales</taxon>
        <taxon>Aquaspirillaceae</taxon>
        <taxon>Laribacter</taxon>
    </lineage>
</organism>
<reference evidence="2 3" key="1">
    <citation type="journal article" date="2009" name="PLoS Genet.">
        <title>The complete genome and proteome of Laribacter hongkongensis reveal potential mechanisms for adaptations to different temperatures and habitats.</title>
        <authorList>
            <person name="Woo P.C."/>
            <person name="Lau S.K."/>
            <person name="Tse H."/>
            <person name="Teng J.L."/>
            <person name="Curreem S.O."/>
            <person name="Tsang A.K."/>
            <person name="Fan R.Y."/>
            <person name="Wong G.K."/>
            <person name="Huang Y."/>
            <person name="Loman N.J."/>
            <person name="Snyder L.A."/>
            <person name="Cai J.J."/>
            <person name="Huang J.D."/>
            <person name="Mak W."/>
            <person name="Pallen M.J."/>
            <person name="Lok S."/>
            <person name="Yuen K.Y."/>
        </authorList>
    </citation>
    <scope>NUCLEOTIDE SEQUENCE [LARGE SCALE GENOMIC DNA]</scope>
    <source>
        <strain evidence="2 3">HLHK9</strain>
    </source>
</reference>
<evidence type="ECO:0000256" key="1">
    <source>
        <dbReference type="SAM" id="MobiDB-lite"/>
    </source>
</evidence>
<accession>C1D8U1</accession>
<dbReference type="EMBL" id="CP001154">
    <property type="protein sequence ID" value="ACO74881.1"/>
    <property type="molecule type" value="Genomic_DNA"/>
</dbReference>
<dbReference type="STRING" id="557598.LHK_01897"/>
<dbReference type="HOGENOM" id="CLU_3329451_0_0_4"/>
<evidence type="ECO:0000313" key="3">
    <source>
        <dbReference type="Proteomes" id="UP000002010"/>
    </source>
</evidence>
<dbReference type="KEGG" id="lhk:LHK_01897"/>
<feature type="compositionally biased region" description="Basic residues" evidence="1">
    <location>
        <begin position="1"/>
        <end position="10"/>
    </location>
</feature>